<organism evidence="2 3">
    <name type="scientific">Heyndrickxia shackletonii</name>
    <dbReference type="NCBI Taxonomy" id="157838"/>
    <lineage>
        <taxon>Bacteria</taxon>
        <taxon>Bacillati</taxon>
        <taxon>Bacillota</taxon>
        <taxon>Bacilli</taxon>
        <taxon>Bacillales</taxon>
        <taxon>Bacillaceae</taxon>
        <taxon>Heyndrickxia</taxon>
    </lineage>
</organism>
<keyword evidence="1" id="KW-0472">Membrane</keyword>
<keyword evidence="1" id="KW-1133">Transmembrane helix</keyword>
<reference evidence="2 3" key="1">
    <citation type="submission" date="2015-09" db="EMBL/GenBank/DDBJ databases">
        <title>Genome sequencing project for genomic taxonomy and phylogenomics of Bacillus-like bacteria.</title>
        <authorList>
            <person name="Liu B."/>
            <person name="Wang J."/>
            <person name="Zhu Y."/>
            <person name="Liu G."/>
            <person name="Chen Q."/>
            <person name="Chen Z."/>
            <person name="Lan J."/>
            <person name="Che J."/>
            <person name="Ge C."/>
            <person name="Shi H."/>
            <person name="Pan Z."/>
            <person name="Liu X."/>
        </authorList>
    </citation>
    <scope>NUCLEOTIDE SEQUENCE [LARGE SCALE GENOMIC DNA]</scope>
    <source>
        <strain evidence="2 3">LMG 18435</strain>
    </source>
</reference>
<protein>
    <submittedName>
        <fullName evidence="2">Uncharacterized protein</fullName>
    </submittedName>
</protein>
<dbReference type="AlphaFoldDB" id="A0A0Q3WT43"/>
<sequence length="60" mass="6895">MLPNVVEGTLLKSMSKKNKILILLFIIILLCIAGLFDIKYKGFFYRLLPNSIQSYLADIF</sequence>
<comment type="caution">
    <text evidence="2">The sequence shown here is derived from an EMBL/GenBank/DDBJ whole genome shotgun (WGS) entry which is preliminary data.</text>
</comment>
<evidence type="ECO:0000313" key="2">
    <source>
        <dbReference type="EMBL" id="KQL51290.1"/>
    </source>
</evidence>
<gene>
    <name evidence="2" type="ORF">AN964_20075</name>
</gene>
<dbReference type="PATRIC" id="fig|157838.3.peg.4429"/>
<evidence type="ECO:0000313" key="3">
    <source>
        <dbReference type="Proteomes" id="UP000051888"/>
    </source>
</evidence>
<evidence type="ECO:0000256" key="1">
    <source>
        <dbReference type="SAM" id="Phobius"/>
    </source>
</evidence>
<proteinExistence type="predicted"/>
<keyword evidence="3" id="KW-1185">Reference proteome</keyword>
<accession>A0A0Q3WT43</accession>
<feature type="transmembrane region" description="Helical" evidence="1">
    <location>
        <begin position="20"/>
        <end position="38"/>
    </location>
</feature>
<dbReference type="STRING" id="157838.AN964_20075"/>
<dbReference type="Proteomes" id="UP000051888">
    <property type="component" value="Unassembled WGS sequence"/>
</dbReference>
<name>A0A0Q3WT43_9BACI</name>
<dbReference type="EMBL" id="LJJC01000006">
    <property type="protein sequence ID" value="KQL51290.1"/>
    <property type="molecule type" value="Genomic_DNA"/>
</dbReference>
<keyword evidence="1" id="KW-0812">Transmembrane</keyword>